<evidence type="ECO:0000313" key="1">
    <source>
        <dbReference type="EMBL" id="REF99036.1"/>
    </source>
</evidence>
<accession>A0A3D9ZNT6</accession>
<reference evidence="1 2" key="1">
    <citation type="submission" date="2018-08" db="EMBL/GenBank/DDBJ databases">
        <title>Sequencing the genomes of 1000 actinobacteria strains.</title>
        <authorList>
            <person name="Klenk H.-P."/>
        </authorList>
    </citation>
    <scope>NUCLEOTIDE SEQUENCE [LARGE SCALE GENOMIC DNA]</scope>
    <source>
        <strain evidence="1 2">DSM 44099</strain>
    </source>
</reference>
<keyword evidence="2" id="KW-1185">Reference proteome</keyword>
<evidence type="ECO:0000313" key="2">
    <source>
        <dbReference type="Proteomes" id="UP000256913"/>
    </source>
</evidence>
<dbReference type="EMBL" id="QUMQ01000001">
    <property type="protein sequence ID" value="REF99036.1"/>
    <property type="molecule type" value="Genomic_DNA"/>
</dbReference>
<sequence length="82" mass="9234">MTRVMNRLGDRMLGLLIQRSDAGACVPEMGQSCGCFGDEARAYCIGNQTLRRPKYIQKISCTGGCYWTNTLCGYENIYRSYC</sequence>
<protein>
    <submittedName>
        <fullName evidence="1">Uncharacterized protein</fullName>
    </submittedName>
</protein>
<organism evidence="1 2">
    <name type="scientific">Asanoa ferruginea</name>
    <dbReference type="NCBI Taxonomy" id="53367"/>
    <lineage>
        <taxon>Bacteria</taxon>
        <taxon>Bacillati</taxon>
        <taxon>Actinomycetota</taxon>
        <taxon>Actinomycetes</taxon>
        <taxon>Micromonosporales</taxon>
        <taxon>Micromonosporaceae</taxon>
        <taxon>Asanoa</taxon>
    </lineage>
</organism>
<proteinExistence type="predicted"/>
<dbReference type="Proteomes" id="UP000256913">
    <property type="component" value="Unassembled WGS sequence"/>
</dbReference>
<dbReference type="AlphaFoldDB" id="A0A3D9ZNT6"/>
<dbReference type="RefSeq" id="WP_116070253.1">
    <property type="nucleotide sequence ID" value="NZ_BONB01000004.1"/>
</dbReference>
<dbReference type="OrthoDB" id="3402080at2"/>
<name>A0A3D9ZNT6_9ACTN</name>
<gene>
    <name evidence="1" type="ORF">DFJ67_5062</name>
</gene>
<comment type="caution">
    <text evidence="1">The sequence shown here is derived from an EMBL/GenBank/DDBJ whole genome shotgun (WGS) entry which is preliminary data.</text>
</comment>